<name>A0A6A4I5Z9_9AGAR</name>
<dbReference type="EMBL" id="ML769410">
    <property type="protein sequence ID" value="KAE9405330.1"/>
    <property type="molecule type" value="Genomic_DNA"/>
</dbReference>
<evidence type="ECO:0000313" key="2">
    <source>
        <dbReference type="EMBL" id="KAE9405330.1"/>
    </source>
</evidence>
<accession>A0A6A4I5Z9</accession>
<evidence type="ECO:0000313" key="3">
    <source>
        <dbReference type="Proteomes" id="UP000799118"/>
    </source>
</evidence>
<organism evidence="2 3">
    <name type="scientific">Gymnopus androsaceus JB14</name>
    <dbReference type="NCBI Taxonomy" id="1447944"/>
    <lineage>
        <taxon>Eukaryota</taxon>
        <taxon>Fungi</taxon>
        <taxon>Dikarya</taxon>
        <taxon>Basidiomycota</taxon>
        <taxon>Agaricomycotina</taxon>
        <taxon>Agaricomycetes</taxon>
        <taxon>Agaricomycetidae</taxon>
        <taxon>Agaricales</taxon>
        <taxon>Marasmiineae</taxon>
        <taxon>Omphalotaceae</taxon>
        <taxon>Gymnopus</taxon>
    </lineage>
</organism>
<reference evidence="2" key="1">
    <citation type="journal article" date="2019" name="Environ. Microbiol.">
        <title>Fungal ecological strategies reflected in gene transcription - a case study of two litter decomposers.</title>
        <authorList>
            <person name="Barbi F."/>
            <person name="Kohler A."/>
            <person name="Barry K."/>
            <person name="Baskaran P."/>
            <person name="Daum C."/>
            <person name="Fauchery L."/>
            <person name="Ihrmark K."/>
            <person name="Kuo A."/>
            <person name="LaButti K."/>
            <person name="Lipzen A."/>
            <person name="Morin E."/>
            <person name="Grigoriev I.V."/>
            <person name="Henrissat B."/>
            <person name="Lindahl B."/>
            <person name="Martin F."/>
        </authorList>
    </citation>
    <scope>NUCLEOTIDE SEQUENCE</scope>
    <source>
        <strain evidence="2">JB14</strain>
    </source>
</reference>
<dbReference type="AlphaFoldDB" id="A0A6A4I5Z9"/>
<gene>
    <name evidence="2" type="ORF">BT96DRAFT_348945</name>
</gene>
<sequence>MRSMRYLLLLLAFITKMLADEFVTPGSWKGTNITASTADRQSTVQASIQQVINNGTANASVDFFSILAMYDFYNNQTSFKEPVTAYFSTSSFSSSEFLMAQ</sequence>
<feature type="signal peptide" evidence="1">
    <location>
        <begin position="1"/>
        <end position="19"/>
    </location>
</feature>
<protein>
    <submittedName>
        <fullName evidence="2">Uncharacterized protein</fullName>
    </submittedName>
</protein>
<keyword evidence="1" id="KW-0732">Signal</keyword>
<dbReference type="Proteomes" id="UP000799118">
    <property type="component" value="Unassembled WGS sequence"/>
</dbReference>
<dbReference type="OrthoDB" id="3068171at2759"/>
<proteinExistence type="predicted"/>
<feature type="chain" id="PRO_5025443707" evidence="1">
    <location>
        <begin position="20"/>
        <end position="101"/>
    </location>
</feature>
<evidence type="ECO:0000256" key="1">
    <source>
        <dbReference type="SAM" id="SignalP"/>
    </source>
</evidence>
<keyword evidence="3" id="KW-1185">Reference proteome</keyword>